<evidence type="ECO:0000313" key="3">
    <source>
        <dbReference type="Proteomes" id="UP001642483"/>
    </source>
</evidence>
<reference evidence="2 3" key="1">
    <citation type="submission" date="2024-02" db="EMBL/GenBank/DDBJ databases">
        <authorList>
            <person name="Daric V."/>
            <person name="Darras S."/>
        </authorList>
    </citation>
    <scope>NUCLEOTIDE SEQUENCE [LARGE SCALE GENOMIC DNA]</scope>
</reference>
<accession>A0ABP0GJ08</accession>
<protein>
    <recommendedName>
        <fullName evidence="1">Caspase family p10 domain-containing protein</fullName>
    </recommendedName>
</protein>
<organism evidence="2 3">
    <name type="scientific">Clavelina lepadiformis</name>
    <name type="common">Light-bulb sea squirt</name>
    <name type="synonym">Ascidia lepadiformis</name>
    <dbReference type="NCBI Taxonomy" id="159417"/>
    <lineage>
        <taxon>Eukaryota</taxon>
        <taxon>Metazoa</taxon>
        <taxon>Chordata</taxon>
        <taxon>Tunicata</taxon>
        <taxon>Ascidiacea</taxon>
        <taxon>Aplousobranchia</taxon>
        <taxon>Clavelinidae</taxon>
        <taxon>Clavelina</taxon>
    </lineage>
</organism>
<evidence type="ECO:0000313" key="2">
    <source>
        <dbReference type="EMBL" id="CAK8691736.1"/>
    </source>
</evidence>
<dbReference type="InterPro" id="IPR002138">
    <property type="entry name" value="Pept_C14_p10"/>
</dbReference>
<dbReference type="InterPro" id="IPR029030">
    <property type="entry name" value="Caspase-like_dom_sf"/>
</dbReference>
<dbReference type="SUPFAM" id="SSF52129">
    <property type="entry name" value="Caspase-like"/>
    <property type="match status" value="1"/>
</dbReference>
<dbReference type="Proteomes" id="UP001642483">
    <property type="component" value="Unassembled WGS sequence"/>
</dbReference>
<name>A0ABP0GJ08_CLALP</name>
<feature type="domain" description="Caspase family p10" evidence="1">
    <location>
        <begin position="1"/>
        <end position="57"/>
    </location>
</feature>
<comment type="caution">
    <text evidence="2">The sequence shown here is derived from an EMBL/GenBank/DDBJ whole genome shotgun (WGS) entry which is preliminary data.</text>
</comment>
<sequence>MSSIVRIFSKEAKDEHLLDLMTKVNNEVSHQSRRWSDGSMQLTDTWFSLRKKLYLYPGILHME</sequence>
<evidence type="ECO:0000259" key="1">
    <source>
        <dbReference type="PROSITE" id="PS50207"/>
    </source>
</evidence>
<keyword evidence="3" id="KW-1185">Reference proteome</keyword>
<dbReference type="EMBL" id="CAWYQH010000119">
    <property type="protein sequence ID" value="CAK8691736.1"/>
    <property type="molecule type" value="Genomic_DNA"/>
</dbReference>
<proteinExistence type="predicted"/>
<gene>
    <name evidence="2" type="ORF">CVLEPA_LOCUS24496</name>
</gene>
<dbReference type="Gene3D" id="3.30.70.1470">
    <property type="entry name" value="Caspase-like"/>
    <property type="match status" value="1"/>
</dbReference>
<dbReference type="PROSITE" id="PS50207">
    <property type="entry name" value="CASPASE_P10"/>
    <property type="match status" value="1"/>
</dbReference>